<dbReference type="Gene3D" id="3.40.630.30">
    <property type="match status" value="1"/>
</dbReference>
<name>A0A3D8TSW9_9LIST</name>
<dbReference type="AlphaFoldDB" id="A0A3D8TSW9"/>
<dbReference type="InterPro" id="IPR000182">
    <property type="entry name" value="GNAT_dom"/>
</dbReference>
<organism evidence="2 3">
    <name type="scientific">Listeria kieliensis</name>
    <dbReference type="NCBI Taxonomy" id="1621700"/>
    <lineage>
        <taxon>Bacteria</taxon>
        <taxon>Bacillati</taxon>
        <taxon>Bacillota</taxon>
        <taxon>Bacilli</taxon>
        <taxon>Bacillales</taxon>
        <taxon>Listeriaceae</taxon>
        <taxon>Listeria</taxon>
    </lineage>
</organism>
<evidence type="ECO:0000313" key="2">
    <source>
        <dbReference type="EMBL" id="RDX02040.1"/>
    </source>
</evidence>
<accession>A0A3D8TSW9</accession>
<gene>
    <name evidence="2" type="ORF">UR08_00370</name>
</gene>
<dbReference type="SUPFAM" id="SSF55729">
    <property type="entry name" value="Acyl-CoA N-acyltransferases (Nat)"/>
    <property type="match status" value="1"/>
</dbReference>
<dbReference type="InterPro" id="IPR016181">
    <property type="entry name" value="Acyl_CoA_acyltransferase"/>
</dbReference>
<dbReference type="CDD" id="cd04301">
    <property type="entry name" value="NAT_SF"/>
    <property type="match status" value="1"/>
</dbReference>
<dbReference type="PROSITE" id="PS51186">
    <property type="entry name" value="GNAT"/>
    <property type="match status" value="1"/>
</dbReference>
<keyword evidence="3" id="KW-1185">Reference proteome</keyword>
<reference evidence="3" key="1">
    <citation type="submission" date="2015-04" db="EMBL/GenBank/DDBJ databases">
        <authorList>
            <person name="Schardt J."/>
            <person name="Mueller-Herbst S."/>
            <person name="Scherer S."/>
            <person name="Huptas C."/>
        </authorList>
    </citation>
    <scope>NUCLEOTIDE SEQUENCE [LARGE SCALE GENOMIC DNA]</scope>
    <source>
        <strain evidence="3">Kiel-L1</strain>
    </source>
</reference>
<dbReference type="Proteomes" id="UP000257055">
    <property type="component" value="Unassembled WGS sequence"/>
</dbReference>
<proteinExistence type="predicted"/>
<dbReference type="EMBL" id="LARY01000001">
    <property type="protein sequence ID" value="RDX02040.1"/>
    <property type="molecule type" value="Genomic_DNA"/>
</dbReference>
<dbReference type="Pfam" id="PF00583">
    <property type="entry name" value="Acetyltransf_1"/>
    <property type="match status" value="1"/>
</dbReference>
<dbReference type="RefSeq" id="WP_115751699.1">
    <property type="nucleotide sequence ID" value="NZ_LARY01000001.1"/>
</dbReference>
<protein>
    <recommendedName>
        <fullName evidence="1">N-acetyltransferase domain-containing protein</fullName>
    </recommendedName>
</protein>
<feature type="domain" description="N-acetyltransferase" evidence="1">
    <location>
        <begin position="1"/>
        <end position="164"/>
    </location>
</feature>
<evidence type="ECO:0000259" key="1">
    <source>
        <dbReference type="PROSITE" id="PS51186"/>
    </source>
</evidence>
<sequence length="167" mass="19424">MIRHIEKQDLEQAEKLLLEVKEGLSAHQWNRDYPSKAVLQSDLATRSLFGWFEAERLFAMVTLTEELTGTVKHFNWQEAKSPVFIKRVMTSPLKRGQGLACELLQFAEDEARKAQYDALCSVTGVNNRAMLHLFDKEGFKKVAKGSIRERYPYHEFFAFQKEIGRRK</sequence>
<evidence type="ECO:0000313" key="3">
    <source>
        <dbReference type="Proteomes" id="UP000257055"/>
    </source>
</evidence>
<dbReference type="GO" id="GO:0016747">
    <property type="term" value="F:acyltransferase activity, transferring groups other than amino-acyl groups"/>
    <property type="evidence" value="ECO:0007669"/>
    <property type="project" value="InterPro"/>
</dbReference>
<comment type="caution">
    <text evidence="2">The sequence shown here is derived from an EMBL/GenBank/DDBJ whole genome shotgun (WGS) entry which is preliminary data.</text>
</comment>